<evidence type="ECO:0000256" key="4">
    <source>
        <dbReference type="SAM" id="MobiDB-lite"/>
    </source>
</evidence>
<feature type="region of interest" description="Disordered" evidence="4">
    <location>
        <begin position="268"/>
        <end position="294"/>
    </location>
</feature>
<evidence type="ECO:0000256" key="1">
    <source>
        <dbReference type="ARBA" id="ARBA00005820"/>
    </source>
</evidence>
<keyword evidence="3" id="KW-0238">DNA-binding</keyword>
<dbReference type="Proteomes" id="UP001059597">
    <property type="component" value="Chromosome"/>
</dbReference>
<proteinExistence type="inferred from homology"/>
<evidence type="ECO:0000256" key="2">
    <source>
        <dbReference type="ARBA" id="ARBA00023012"/>
    </source>
</evidence>
<dbReference type="InterPro" id="IPR001867">
    <property type="entry name" value="OmpR/PhoB-type_DNA-bd"/>
</dbReference>
<dbReference type="Gene3D" id="1.25.40.10">
    <property type="entry name" value="Tetratricopeptide repeat domain"/>
    <property type="match status" value="3"/>
</dbReference>
<dbReference type="Pfam" id="PF13424">
    <property type="entry name" value="TPR_12"/>
    <property type="match status" value="3"/>
</dbReference>
<dbReference type="PANTHER" id="PTHR47691">
    <property type="entry name" value="REGULATOR-RELATED"/>
    <property type="match status" value="1"/>
</dbReference>
<dbReference type="Pfam" id="PF00931">
    <property type="entry name" value="NB-ARC"/>
    <property type="match status" value="1"/>
</dbReference>
<dbReference type="PRINTS" id="PR00364">
    <property type="entry name" value="DISEASERSIST"/>
</dbReference>
<dbReference type="Pfam" id="PF03704">
    <property type="entry name" value="BTAD"/>
    <property type="match status" value="1"/>
</dbReference>
<dbReference type="SMART" id="SM00862">
    <property type="entry name" value="Trans_reg_C"/>
    <property type="match status" value="1"/>
</dbReference>
<keyword evidence="2" id="KW-0902">Two-component regulatory system</keyword>
<name>A0ABM7ZWI9_STRNI</name>
<feature type="domain" description="OmpR/PhoB-type" evidence="5">
    <location>
        <begin position="34"/>
        <end position="111"/>
    </location>
</feature>
<sequence>MHAILGEWTTEPAGGALVECQFRLSGTVEVRAAGQRNDLGSTKTRLTLAALAWDASRTVSVDTLIARVWDDNPPAKAKKALYAHVSRIRRALQPAGDDAPEITSRANAYVLEADPDCVDLRRYLSLVARASSVRESGSVDEAVVLLDQADSLWRGEPLAGISAYWAEQVRTEVGEKCLAAARLRAEILLGEGRFADAVPGLLRLAGERAGDEALVEQLALALHGSGRTADAAQLLQSTQHRMVRQLGTDASPRLQRIHQEILSGTPARALLSKEAPASRPSRTRRSGTGNLPRDVPWVGRHEEVRRLTAALCEAADCARPVVTVEAISGMGGMGKTSLAVHVAHQLSDRFPDGRLYVDLRAHASDQAPLDTAGALTILLRLLATAPHNLPHNVDELASLWRTTTQDRRMLVILDDAVGAEQIKPLLPASPSAVVIVTSRQRITGLPGVRPMPLEGLPHDEATALFEHRLGPHQLASRADSAEIARLCSYVPLAIELVASRLLSRPSWTNADLLRQLKGSGGGHLAEIHDGERWLMHIFALSYRALAPLQRLVFRRVGWHFGTEFGPPAAAALAGVSVEVAERTLEELNARHLVIEPSPHRFRMHDLLREFARTLADEGLPNDIGSDSASEARHALRRLVVHYLRVADKADRLAYPFRSRLALNLADTGVADHDVRGLPVLRDSDEAHQWFVTEGGNLLAALEYTRARASVGSLALMVHVLAGFLDVEGYLATGGPLLRSAVTHWQTVGDDSARARALLDLSTVCAHGGHYEEARTTASEALRIARTLADSELESESIHQLTIPLWHTGRYATALELQKHSLSLRLRTGDALQVARSYNLLGITYLHLDQNDDSLECFLRALSGFSRVGDQVGRYRTLNNVAELQQKRGNLVEAEQAYREAMEISKRIGSRGDHATLEMNLASVLTASGKAEEALLLYEKALPALRSIADVRGEVIARNGMGRALRAIGRSEEALPHHVAALSSVRRIQAAGEEAVVLHDLGCAEQDTGRFQQAAVHLEASLGISRRIGARAEESRTRRALVRLRQMRGLPTDAGPGPGGQGAQKDQ</sequence>
<dbReference type="Gene3D" id="3.40.50.300">
    <property type="entry name" value="P-loop containing nucleotide triphosphate hydrolases"/>
    <property type="match status" value="1"/>
</dbReference>
<dbReference type="SUPFAM" id="SSF52540">
    <property type="entry name" value="P-loop containing nucleoside triphosphate hydrolases"/>
    <property type="match status" value="1"/>
</dbReference>
<dbReference type="PANTHER" id="PTHR47691:SF3">
    <property type="entry name" value="HTH-TYPE TRANSCRIPTIONAL REGULATOR RV0890C-RELATED"/>
    <property type="match status" value="1"/>
</dbReference>
<dbReference type="InterPro" id="IPR019734">
    <property type="entry name" value="TPR_rpt"/>
</dbReference>
<reference evidence="7" key="1">
    <citation type="submission" date="2022-06" db="EMBL/GenBank/DDBJ databases">
        <title>Complete genome sequence of Streptomyces nigrescens HEK616.</title>
        <authorList>
            <person name="Asamizu S."/>
            <person name="Onaka H."/>
        </authorList>
    </citation>
    <scope>NUCLEOTIDE SEQUENCE</scope>
    <source>
        <strain evidence="7">HEK616</strain>
    </source>
</reference>
<dbReference type="Pfam" id="PF00486">
    <property type="entry name" value="Trans_reg_C"/>
    <property type="match status" value="1"/>
</dbReference>
<feature type="domain" description="Bacterial transcriptional activator" evidence="6">
    <location>
        <begin position="118"/>
        <end position="262"/>
    </location>
</feature>
<evidence type="ECO:0000259" key="5">
    <source>
        <dbReference type="SMART" id="SM00862"/>
    </source>
</evidence>
<dbReference type="InterPro" id="IPR011990">
    <property type="entry name" value="TPR-like_helical_dom_sf"/>
</dbReference>
<evidence type="ECO:0000313" key="7">
    <source>
        <dbReference type="EMBL" id="BDM70728.1"/>
    </source>
</evidence>
<dbReference type="InterPro" id="IPR002182">
    <property type="entry name" value="NB-ARC"/>
</dbReference>
<dbReference type="SMART" id="SM01043">
    <property type="entry name" value="BTAD"/>
    <property type="match status" value="1"/>
</dbReference>
<dbReference type="RefSeq" id="WP_261954428.1">
    <property type="nucleotide sequence ID" value="NZ_AP026073.1"/>
</dbReference>
<comment type="similarity">
    <text evidence="1">Belongs to the AfsR/DnrI/RedD regulatory family.</text>
</comment>
<dbReference type="InterPro" id="IPR027417">
    <property type="entry name" value="P-loop_NTPase"/>
</dbReference>
<protein>
    <submittedName>
        <fullName evidence="7">SARP family transcriptional regulator</fullName>
    </submittedName>
</protein>
<feature type="region of interest" description="Disordered" evidence="4">
    <location>
        <begin position="1045"/>
        <end position="1066"/>
    </location>
</feature>
<dbReference type="CDD" id="cd15831">
    <property type="entry name" value="BTAD"/>
    <property type="match status" value="1"/>
</dbReference>
<evidence type="ECO:0000313" key="8">
    <source>
        <dbReference type="Proteomes" id="UP001059597"/>
    </source>
</evidence>
<organism evidence="7 8">
    <name type="scientific">Streptomyces nigrescens</name>
    <dbReference type="NCBI Taxonomy" id="1920"/>
    <lineage>
        <taxon>Bacteria</taxon>
        <taxon>Bacillati</taxon>
        <taxon>Actinomycetota</taxon>
        <taxon>Actinomycetes</taxon>
        <taxon>Kitasatosporales</taxon>
        <taxon>Streptomycetaceae</taxon>
        <taxon>Streptomyces</taxon>
    </lineage>
</organism>
<dbReference type="SMART" id="SM00028">
    <property type="entry name" value="TPR"/>
    <property type="match status" value="6"/>
</dbReference>
<dbReference type="SUPFAM" id="SSF46894">
    <property type="entry name" value="C-terminal effector domain of the bipartite response regulators"/>
    <property type="match status" value="1"/>
</dbReference>
<dbReference type="SUPFAM" id="SSF48452">
    <property type="entry name" value="TPR-like"/>
    <property type="match status" value="3"/>
</dbReference>
<evidence type="ECO:0000259" key="6">
    <source>
        <dbReference type="SMART" id="SM01043"/>
    </source>
</evidence>
<gene>
    <name evidence="7" type="ORF">HEK616_42150</name>
</gene>
<dbReference type="Gene3D" id="1.10.10.10">
    <property type="entry name" value="Winged helix-like DNA-binding domain superfamily/Winged helix DNA-binding domain"/>
    <property type="match status" value="1"/>
</dbReference>
<evidence type="ECO:0000256" key="3">
    <source>
        <dbReference type="ARBA" id="ARBA00023125"/>
    </source>
</evidence>
<feature type="compositionally biased region" description="Gly residues" evidence="4">
    <location>
        <begin position="1055"/>
        <end position="1066"/>
    </location>
</feature>
<dbReference type="EMBL" id="AP026073">
    <property type="protein sequence ID" value="BDM70728.1"/>
    <property type="molecule type" value="Genomic_DNA"/>
</dbReference>
<dbReference type="InterPro" id="IPR036388">
    <property type="entry name" value="WH-like_DNA-bd_sf"/>
</dbReference>
<accession>A0ABM7ZWI9</accession>
<keyword evidence="8" id="KW-1185">Reference proteome</keyword>
<dbReference type="InterPro" id="IPR005158">
    <property type="entry name" value="BTAD"/>
</dbReference>
<dbReference type="InterPro" id="IPR016032">
    <property type="entry name" value="Sig_transdc_resp-reg_C-effctor"/>
</dbReference>